<gene>
    <name evidence="1" type="ORF">CU320_07015</name>
</gene>
<sequence length="69" mass="8282">MVRPDAKKLLAQVQQAKWNREQDIYLIEHNHLPLAELMQQLCFNEEEIMARRKVLGLTTRLKQMRKLSH</sequence>
<proteinExistence type="predicted"/>
<reference evidence="1 2" key="2">
    <citation type="submission" date="2017-12" db="EMBL/GenBank/DDBJ databases">
        <title>Revising the taxonomy of the Acinetobacter lwoffii group: the description of Acinetobacter pseudolwoffii sp. nov. and emended description of Acinetobacter lwoffii.</title>
        <authorList>
            <person name="Nemec A."/>
        </authorList>
    </citation>
    <scope>NUCLEOTIDE SEQUENCE [LARGE SCALE GENOMIC DNA]</scope>
    <source>
        <strain evidence="1 2">ANC 5347</strain>
    </source>
</reference>
<dbReference type="AlphaFoldDB" id="A0A2H9UMB8"/>
<protein>
    <recommendedName>
        <fullName evidence="3">Acyl-CoA thioesterase</fullName>
    </recommendedName>
</protein>
<accession>A0A2H9UMB8</accession>
<evidence type="ECO:0000313" key="2">
    <source>
        <dbReference type="Proteomes" id="UP000242351"/>
    </source>
</evidence>
<evidence type="ECO:0008006" key="3">
    <source>
        <dbReference type="Google" id="ProtNLM"/>
    </source>
</evidence>
<evidence type="ECO:0000313" key="1">
    <source>
        <dbReference type="EMBL" id="PJI32849.1"/>
    </source>
</evidence>
<comment type="caution">
    <text evidence="1">The sequence shown here is derived from an EMBL/GenBank/DDBJ whole genome shotgun (WGS) entry which is preliminary data.</text>
</comment>
<name>A0A2H9UMB8_9GAMM</name>
<reference evidence="1 2" key="1">
    <citation type="submission" date="2017-11" db="EMBL/GenBank/DDBJ databases">
        <authorList>
            <person name="Han C.G."/>
        </authorList>
    </citation>
    <scope>NUCLEOTIDE SEQUENCE [LARGE SCALE GENOMIC DNA]</scope>
    <source>
        <strain evidence="1 2">ANC 5347</strain>
    </source>
</reference>
<dbReference type="Proteomes" id="UP000242351">
    <property type="component" value="Unassembled WGS sequence"/>
</dbReference>
<dbReference type="EMBL" id="PGOZ01000006">
    <property type="protein sequence ID" value="PJI32849.1"/>
    <property type="molecule type" value="Genomic_DNA"/>
</dbReference>
<organism evidence="1 2">
    <name type="scientific">Acinetobacter pseudolwoffii</name>
    <dbReference type="NCBI Taxonomy" id="2053287"/>
    <lineage>
        <taxon>Bacteria</taxon>
        <taxon>Pseudomonadati</taxon>
        <taxon>Pseudomonadota</taxon>
        <taxon>Gammaproteobacteria</taxon>
        <taxon>Moraxellales</taxon>
        <taxon>Moraxellaceae</taxon>
        <taxon>Acinetobacter</taxon>
    </lineage>
</organism>
<dbReference type="RefSeq" id="WP_005096139.1">
    <property type="nucleotide sequence ID" value="NZ_CP084300.1"/>
</dbReference>